<dbReference type="Proteomes" id="UP000305654">
    <property type="component" value="Unassembled WGS sequence"/>
</dbReference>
<dbReference type="AlphaFoldDB" id="A0A5R9JIE8"/>
<evidence type="ECO:0000313" key="2">
    <source>
        <dbReference type="Proteomes" id="UP000305654"/>
    </source>
</evidence>
<dbReference type="EMBL" id="VCDI01000001">
    <property type="protein sequence ID" value="TLU74098.1"/>
    <property type="molecule type" value="Genomic_DNA"/>
</dbReference>
<protein>
    <submittedName>
        <fullName evidence="1">Uncharacterized protein</fullName>
    </submittedName>
</protein>
<name>A0A5R9JIE8_9PROT</name>
<gene>
    <name evidence="1" type="ORF">FE263_02475</name>
</gene>
<comment type="caution">
    <text evidence="1">The sequence shown here is derived from an EMBL/GenBank/DDBJ whole genome shotgun (WGS) entry which is preliminary data.</text>
</comment>
<organism evidence="1 2">
    <name type="scientific">Lichenicoccus roseus</name>
    <dbReference type="NCBI Taxonomy" id="2683649"/>
    <lineage>
        <taxon>Bacteria</taxon>
        <taxon>Pseudomonadati</taxon>
        <taxon>Pseudomonadota</taxon>
        <taxon>Alphaproteobacteria</taxon>
        <taxon>Acetobacterales</taxon>
        <taxon>Acetobacteraceae</taxon>
        <taxon>Lichenicoccus</taxon>
    </lineage>
</organism>
<reference evidence="1 2" key="1">
    <citation type="submission" date="2019-05" db="EMBL/GenBank/DDBJ databases">
        <authorList>
            <person name="Pankratov T."/>
            <person name="Grouzdev D."/>
        </authorList>
    </citation>
    <scope>NUCLEOTIDE SEQUENCE [LARGE SCALE GENOMIC DNA]</scope>
    <source>
        <strain evidence="1 2">KEBCLARHB70R</strain>
    </source>
</reference>
<dbReference type="RefSeq" id="WP_138324351.1">
    <property type="nucleotide sequence ID" value="NZ_VCDI01000001.1"/>
</dbReference>
<accession>A0A5R9JIE8</accession>
<keyword evidence="2" id="KW-1185">Reference proteome</keyword>
<evidence type="ECO:0000313" key="1">
    <source>
        <dbReference type="EMBL" id="TLU74098.1"/>
    </source>
</evidence>
<proteinExistence type="predicted"/>
<sequence length="627" mass="68778">MTACDVVHRDGEWRLAGRGGAPDLVKFAGAPAVFQPGWTPLQANLGFLPTIFLDLRHRDGSEATWILDAGCEHRASRLADLQSATALALKAEMQPVVWALCRTILCDAQPCRPAALDRLRGLNAGMIDALLDLAVAPTRCVEQPGGDFVIVASDGSDLRLQAIDRTLSGNVQEDFIAAMSSGAIACASPVDGHMLFCRDSLVIGEHRNAYRFFDERHDLMFYVGTTHFHDAKSDLFIPAANIAFTSHAGDGAGLRRMLRSFVGHVVHEADALLPYLLSTGRRFAAVCRGVGSLHIGHHLWNELTGLDRIVARVPPRDLPLVIVPDANEGSEVFAPLDCIFPELAGRIDRTLARPRTLADFVYRNRLCVVRALDDHVGLALAARIRRAAAVSGPTAYDLSLAARLEDERRPVILLGVRVENRTAVDLQALLIDIIAHLRDRLGRVAIILDGHNARIGHDPLSSFGSFGQMPGHEHPVFTELRLAWALQQHFSDSAVLVVNLFGASVPRSLFWAERCAFFVGFWGAGFAKYRWVCNRPGLALSNSWNLRHRGDLGIYHLPRYQEGGSELRFMDPGCIDDDASATLLFAPTSPIPTYSNFSVDRACLIQELDMMIRSHAPSQDRSAPKRG</sequence>
<dbReference type="OrthoDB" id="7219913at2"/>